<dbReference type="InterPro" id="IPR036047">
    <property type="entry name" value="F-box-like_dom_sf"/>
</dbReference>
<dbReference type="PANTHER" id="PTHR33207">
    <property type="entry name" value="F-BOX DOMAIN CONTAINING PROTEIN-RELATED"/>
    <property type="match status" value="1"/>
</dbReference>
<dbReference type="Proteomes" id="UP000324897">
    <property type="component" value="Chromosome 1"/>
</dbReference>
<sequence>MEAGMERAKPKPTEEAALAAAVSSVLGDDDLLREILLLLGFPTTLVRAALVCRRWLRVASHPDFLRRFRDLHPPRLLGFYLTSNNTFWMRRPVDFVPMAPQPPELAVVLQRGSFSLDIYEGPTMVIRDCLNGNVFFTIYHPAGNSFTHGVHTPLHPTRGLVTVPDITTKYDRNRKCLGNLLFRESGDGLSCFWFLFIYKVEGAELCLYMLQDGVWRMLDSATTDLHNAPPRARYNLLVEDRIYIAVAMTSILVWDLASSTLSTIMLPDGVHNKGNILLSRADGSGVYLVHLKELQLCIWLLSGSNGSIGDWFLVDTICLRDMCSNLRISNSTTGNNGTSCVLLNAVGDNAEFVFLNNHRSVFYLDVKSRAVHKVYEMTEADQLGCQIIPCMMTWPPTFPSLK</sequence>
<gene>
    <name evidence="3" type="ORF">EJB05_24217</name>
</gene>
<dbReference type="Pfam" id="PF23635">
    <property type="entry name" value="Beta-prop_AT5G49610-like"/>
    <property type="match status" value="1"/>
</dbReference>
<dbReference type="InterPro" id="IPR001810">
    <property type="entry name" value="F-box_dom"/>
</dbReference>
<evidence type="ECO:0000259" key="1">
    <source>
        <dbReference type="Pfam" id="PF12937"/>
    </source>
</evidence>
<protein>
    <submittedName>
        <fullName evidence="3">Uncharacterized protein</fullName>
    </submittedName>
</protein>
<organism evidence="3 4">
    <name type="scientific">Eragrostis curvula</name>
    <name type="common">weeping love grass</name>
    <dbReference type="NCBI Taxonomy" id="38414"/>
    <lineage>
        <taxon>Eukaryota</taxon>
        <taxon>Viridiplantae</taxon>
        <taxon>Streptophyta</taxon>
        <taxon>Embryophyta</taxon>
        <taxon>Tracheophyta</taxon>
        <taxon>Spermatophyta</taxon>
        <taxon>Magnoliopsida</taxon>
        <taxon>Liliopsida</taxon>
        <taxon>Poales</taxon>
        <taxon>Poaceae</taxon>
        <taxon>PACMAD clade</taxon>
        <taxon>Chloridoideae</taxon>
        <taxon>Eragrostideae</taxon>
        <taxon>Eragrostidinae</taxon>
        <taxon>Eragrostis</taxon>
    </lineage>
</organism>
<proteinExistence type="predicted"/>
<keyword evidence="4" id="KW-1185">Reference proteome</keyword>
<name>A0A5J9V930_9POAL</name>
<comment type="caution">
    <text evidence="3">The sequence shown here is derived from an EMBL/GenBank/DDBJ whole genome shotgun (WGS) entry which is preliminary data.</text>
</comment>
<dbReference type="Gene3D" id="1.20.1280.50">
    <property type="match status" value="1"/>
</dbReference>
<evidence type="ECO:0000313" key="3">
    <source>
        <dbReference type="EMBL" id="TVU32486.1"/>
    </source>
</evidence>
<feature type="domain" description="F-box" evidence="1">
    <location>
        <begin position="29"/>
        <end position="67"/>
    </location>
</feature>
<dbReference type="Gramene" id="TVU32486">
    <property type="protein sequence ID" value="TVU32486"/>
    <property type="gene ID" value="EJB05_24217"/>
</dbReference>
<dbReference type="SUPFAM" id="SSF81383">
    <property type="entry name" value="F-box domain"/>
    <property type="match status" value="1"/>
</dbReference>
<accession>A0A5J9V930</accession>
<dbReference type="Pfam" id="PF12937">
    <property type="entry name" value="F-box-like"/>
    <property type="match status" value="1"/>
</dbReference>
<evidence type="ECO:0000313" key="4">
    <source>
        <dbReference type="Proteomes" id="UP000324897"/>
    </source>
</evidence>
<reference evidence="3 4" key="1">
    <citation type="journal article" date="2019" name="Sci. Rep.">
        <title>A high-quality genome of Eragrostis curvula grass provides insights into Poaceae evolution and supports new strategies to enhance forage quality.</title>
        <authorList>
            <person name="Carballo J."/>
            <person name="Santos B.A.C.M."/>
            <person name="Zappacosta D."/>
            <person name="Garbus I."/>
            <person name="Selva J.P."/>
            <person name="Gallo C.A."/>
            <person name="Diaz A."/>
            <person name="Albertini E."/>
            <person name="Caccamo M."/>
            <person name="Echenique V."/>
        </authorList>
    </citation>
    <scope>NUCLEOTIDE SEQUENCE [LARGE SCALE GENOMIC DNA]</scope>
    <source>
        <strain evidence="4">cv. Victoria</strain>
        <tissue evidence="3">Leaf</tissue>
    </source>
</reference>
<evidence type="ECO:0000259" key="2">
    <source>
        <dbReference type="Pfam" id="PF23635"/>
    </source>
</evidence>
<dbReference type="InterPro" id="IPR056594">
    <property type="entry name" value="AT5G49610-like_b-prop"/>
</dbReference>
<dbReference type="EMBL" id="RWGY01000011">
    <property type="protein sequence ID" value="TVU32486.1"/>
    <property type="molecule type" value="Genomic_DNA"/>
</dbReference>
<feature type="domain" description="F-box protein AT5G49610-like beta-propeller" evidence="2">
    <location>
        <begin position="126"/>
        <end position="398"/>
    </location>
</feature>
<dbReference type="AlphaFoldDB" id="A0A5J9V930"/>
<feature type="non-terminal residue" evidence="3">
    <location>
        <position position="1"/>
    </location>
</feature>
<dbReference type="OrthoDB" id="592687at2759"/>